<comment type="subcellular location">
    <subcellularLocation>
        <location evidence="1">Nucleus</location>
    </subcellularLocation>
</comment>
<organism evidence="11 12">
    <name type="scientific">Debaryomyces hansenii (strain ATCC 36239 / CBS 767 / BCRC 21394 / JCM 1990 / NBRC 0083 / IGC 2968)</name>
    <name type="common">Yeast</name>
    <name type="synonym">Torulaspora hansenii</name>
    <dbReference type="NCBI Taxonomy" id="284592"/>
    <lineage>
        <taxon>Eukaryota</taxon>
        <taxon>Fungi</taxon>
        <taxon>Dikarya</taxon>
        <taxon>Ascomycota</taxon>
        <taxon>Saccharomycotina</taxon>
        <taxon>Pichiomycetes</taxon>
        <taxon>Debaryomycetaceae</taxon>
        <taxon>Debaryomyces</taxon>
    </lineage>
</organism>
<evidence type="ECO:0000256" key="1">
    <source>
        <dbReference type="ARBA" id="ARBA00004123"/>
    </source>
</evidence>
<dbReference type="OMA" id="DERNEPW"/>
<keyword evidence="5" id="KW-0539">Nucleus</keyword>
<evidence type="ECO:0000256" key="4">
    <source>
        <dbReference type="ARBA" id="ARBA00023163"/>
    </source>
</evidence>
<dbReference type="eggNOG" id="KOG0627">
    <property type="taxonomic scope" value="Eukaryota"/>
</dbReference>
<feature type="region of interest" description="Disordered" evidence="9">
    <location>
        <begin position="441"/>
        <end position="569"/>
    </location>
</feature>
<evidence type="ECO:0000256" key="5">
    <source>
        <dbReference type="ARBA" id="ARBA00023242"/>
    </source>
</evidence>
<keyword evidence="12" id="KW-1185">Reference proteome</keyword>
<evidence type="ECO:0000256" key="2">
    <source>
        <dbReference type="ARBA" id="ARBA00023015"/>
    </source>
</evidence>
<dbReference type="AlphaFoldDB" id="Q6BIG8"/>
<feature type="compositionally biased region" description="Polar residues" evidence="9">
    <location>
        <begin position="472"/>
        <end position="488"/>
    </location>
</feature>
<feature type="compositionally biased region" description="Polar residues" evidence="9">
    <location>
        <begin position="339"/>
        <end position="350"/>
    </location>
</feature>
<dbReference type="SMART" id="SM00415">
    <property type="entry name" value="HSF"/>
    <property type="match status" value="1"/>
</dbReference>
<feature type="compositionally biased region" description="Low complexity" evidence="9">
    <location>
        <begin position="489"/>
        <end position="515"/>
    </location>
</feature>
<dbReference type="Proteomes" id="UP000000599">
    <property type="component" value="Chromosome G"/>
</dbReference>
<dbReference type="Gene3D" id="1.10.10.10">
    <property type="entry name" value="Winged helix-like DNA-binding domain superfamily/Winged helix DNA-binding domain"/>
    <property type="match status" value="1"/>
</dbReference>
<feature type="region of interest" description="Disordered" evidence="9">
    <location>
        <begin position="153"/>
        <end position="215"/>
    </location>
</feature>
<dbReference type="PANTHER" id="PTHR10015">
    <property type="entry name" value="HEAT SHOCK TRANSCRIPTION FACTOR"/>
    <property type="match status" value="1"/>
</dbReference>
<evidence type="ECO:0000313" key="11">
    <source>
        <dbReference type="EMBL" id="CAG90481.2"/>
    </source>
</evidence>
<keyword evidence="4" id="KW-0804">Transcription</keyword>
<dbReference type="STRING" id="284592.Q6BIG8"/>
<feature type="compositionally biased region" description="Low complexity" evidence="9">
    <location>
        <begin position="198"/>
        <end position="211"/>
    </location>
</feature>
<dbReference type="KEGG" id="dha:DEHA2G10560g"/>
<dbReference type="EMBL" id="CR382139">
    <property type="protein sequence ID" value="CAG90481.2"/>
    <property type="molecule type" value="Genomic_DNA"/>
</dbReference>
<dbReference type="VEuPathDB" id="FungiDB:DEHA2G10560g"/>
<feature type="compositionally biased region" description="Basic and acidic residues" evidence="9">
    <location>
        <begin position="171"/>
        <end position="197"/>
    </location>
</feature>
<dbReference type="GO" id="GO:0043565">
    <property type="term" value="F:sequence-specific DNA binding"/>
    <property type="evidence" value="ECO:0007669"/>
    <property type="project" value="InterPro"/>
</dbReference>
<evidence type="ECO:0000256" key="7">
    <source>
        <dbReference type="ARBA" id="ARBA00084017"/>
    </source>
</evidence>
<dbReference type="SUPFAM" id="SSF46785">
    <property type="entry name" value="Winged helix' DNA-binding domain"/>
    <property type="match status" value="1"/>
</dbReference>
<dbReference type="InterPro" id="IPR036390">
    <property type="entry name" value="WH_DNA-bd_sf"/>
</dbReference>
<evidence type="ECO:0000259" key="10">
    <source>
        <dbReference type="PROSITE" id="PS00434"/>
    </source>
</evidence>
<protein>
    <recommendedName>
        <fullName evidence="6">Heat shock transcription factor</fullName>
    </recommendedName>
    <alternativeName>
        <fullName evidence="7">Heat shock factor protein</fullName>
    </alternativeName>
</protein>
<gene>
    <name evidence="11" type="ordered locus">DEHA2G10560g</name>
</gene>
<feature type="compositionally biased region" description="Low complexity" evidence="9">
    <location>
        <begin position="360"/>
        <end position="383"/>
    </location>
</feature>
<evidence type="ECO:0000256" key="9">
    <source>
        <dbReference type="SAM" id="MobiDB-lite"/>
    </source>
</evidence>
<dbReference type="FunFam" id="1.10.10.10:FF:000027">
    <property type="entry name" value="Heat shock transcription factor 1"/>
    <property type="match status" value="1"/>
</dbReference>
<dbReference type="InParanoid" id="Q6BIG8"/>
<dbReference type="GO" id="GO:0005634">
    <property type="term" value="C:nucleus"/>
    <property type="evidence" value="ECO:0007669"/>
    <property type="project" value="UniProtKB-SubCell"/>
</dbReference>
<feature type="compositionally biased region" description="Polar residues" evidence="9">
    <location>
        <begin position="446"/>
        <end position="464"/>
    </location>
</feature>
<dbReference type="Pfam" id="PF00447">
    <property type="entry name" value="HSF_DNA-bind"/>
    <property type="match status" value="1"/>
</dbReference>
<feature type="compositionally biased region" description="Basic and acidic residues" evidence="9">
    <location>
        <begin position="558"/>
        <end position="569"/>
    </location>
</feature>
<keyword evidence="3" id="KW-0238">DNA-binding</keyword>
<dbReference type="PROSITE" id="PS00434">
    <property type="entry name" value="HSF_DOMAIN"/>
    <property type="match status" value="1"/>
</dbReference>
<name>Q6BIG8_DEBHA</name>
<reference evidence="11 12" key="1">
    <citation type="journal article" date="2004" name="Nature">
        <title>Genome evolution in yeasts.</title>
        <authorList>
            <consortium name="Genolevures"/>
            <person name="Dujon B."/>
            <person name="Sherman D."/>
            <person name="Fischer G."/>
            <person name="Durrens P."/>
            <person name="Casaregola S."/>
            <person name="Lafontaine I."/>
            <person name="de Montigny J."/>
            <person name="Marck C."/>
            <person name="Neuveglise C."/>
            <person name="Talla E."/>
            <person name="Goffard N."/>
            <person name="Frangeul L."/>
            <person name="Aigle M."/>
            <person name="Anthouard V."/>
            <person name="Babour A."/>
            <person name="Barbe V."/>
            <person name="Barnay S."/>
            <person name="Blanchin S."/>
            <person name="Beckerich J.M."/>
            <person name="Beyne E."/>
            <person name="Bleykasten C."/>
            <person name="Boisrame A."/>
            <person name="Boyer J."/>
            <person name="Cattolico L."/>
            <person name="Confanioleri F."/>
            <person name="de Daruvar A."/>
            <person name="Despons L."/>
            <person name="Fabre E."/>
            <person name="Fairhead C."/>
            <person name="Ferry-Dumazet H."/>
            <person name="Groppi A."/>
            <person name="Hantraye F."/>
            <person name="Hennequin C."/>
            <person name="Jauniaux N."/>
            <person name="Joyet P."/>
            <person name="Kachouri R."/>
            <person name="Kerrest A."/>
            <person name="Koszul R."/>
            <person name="Lemaire M."/>
            <person name="Lesur I."/>
            <person name="Ma L."/>
            <person name="Muller H."/>
            <person name="Nicaud J.M."/>
            <person name="Nikolski M."/>
            <person name="Oztas S."/>
            <person name="Ozier-Kalogeropoulos O."/>
            <person name="Pellenz S."/>
            <person name="Potier S."/>
            <person name="Richard G.F."/>
            <person name="Straub M.L."/>
            <person name="Suleau A."/>
            <person name="Swennene D."/>
            <person name="Tekaia F."/>
            <person name="Wesolowski-Louvel M."/>
            <person name="Westhof E."/>
            <person name="Wirth B."/>
            <person name="Zeniou-Meyer M."/>
            <person name="Zivanovic I."/>
            <person name="Bolotin-Fukuhara M."/>
            <person name="Thierry A."/>
            <person name="Bouchier C."/>
            <person name="Caudron B."/>
            <person name="Scarpelli C."/>
            <person name="Gaillardin C."/>
            <person name="Weissenbach J."/>
            <person name="Wincker P."/>
            <person name="Souciet J.L."/>
        </authorList>
    </citation>
    <scope>NUCLEOTIDE SEQUENCE [LARGE SCALE GENOMIC DNA]</scope>
    <source>
        <strain evidence="12">ATCC 36239 / CBS 767 / BCRC 21394 / JCM 1990 / NBRC 0083 / IGC 2968</strain>
    </source>
</reference>
<feature type="region of interest" description="Disordered" evidence="9">
    <location>
        <begin position="339"/>
        <end position="408"/>
    </location>
</feature>
<dbReference type="OrthoDB" id="60033at2759"/>
<feature type="region of interest" description="Disordered" evidence="9">
    <location>
        <begin position="17"/>
        <end position="38"/>
    </location>
</feature>
<dbReference type="HOGENOM" id="CLU_389376_0_0_1"/>
<proteinExistence type="inferred from homology"/>
<evidence type="ECO:0000256" key="6">
    <source>
        <dbReference type="ARBA" id="ARBA00068818"/>
    </source>
</evidence>
<feature type="compositionally biased region" description="Polar residues" evidence="9">
    <location>
        <begin position="384"/>
        <end position="397"/>
    </location>
</feature>
<evidence type="ECO:0000256" key="8">
    <source>
        <dbReference type="RuleBase" id="RU004020"/>
    </source>
</evidence>
<evidence type="ECO:0000313" key="12">
    <source>
        <dbReference type="Proteomes" id="UP000000599"/>
    </source>
</evidence>
<comment type="similarity">
    <text evidence="8">Belongs to the HSF family.</text>
</comment>
<keyword evidence="2" id="KW-0805">Transcription regulation</keyword>
<dbReference type="InterPro" id="IPR036388">
    <property type="entry name" value="WH-like_DNA-bd_sf"/>
</dbReference>
<dbReference type="InterPro" id="IPR000232">
    <property type="entry name" value="HSF_DNA-bd"/>
</dbReference>
<dbReference type="GeneID" id="2904904"/>
<dbReference type="PRINTS" id="PR00056">
    <property type="entry name" value="HSFDOMAIN"/>
</dbReference>
<dbReference type="PANTHER" id="PTHR10015:SF396">
    <property type="entry name" value="FLOCCULATION SUPPRESSION PROTEIN"/>
    <property type="match status" value="1"/>
</dbReference>
<evidence type="ECO:0000256" key="3">
    <source>
        <dbReference type="ARBA" id="ARBA00023125"/>
    </source>
</evidence>
<accession>Q6BIG8</accession>
<feature type="domain" description="HSF-type DNA-binding" evidence="10">
    <location>
        <begin position="84"/>
        <end position="108"/>
    </location>
</feature>
<dbReference type="RefSeq" id="XP_462003.2">
    <property type="nucleotide sequence ID" value="XM_462003.1"/>
</dbReference>
<dbReference type="GO" id="GO:0003700">
    <property type="term" value="F:DNA-binding transcription factor activity"/>
    <property type="evidence" value="ECO:0007669"/>
    <property type="project" value="InterPro"/>
</dbReference>
<sequence length="569" mass="63805">MMTDNKSDSDSIEIHSAKEMTNIPRTSSTPTPVVGIPGGTKPQTIFIHKLYDMLEDGNISHLIWWTENSESFGLLPGEEFSKVLAQYFKHTNIASFIRQLNMYGFHKVNDAGQSENGGDNNVARWEFRHSANHFRKGDIESLKLIKRRSSKNINHTREAAKTAGGTEDDIHEAVNEDDTKGIHTGDQHDVRAHEQQQHYHQTLQLQQQDQIPQPPSAIQHHHLTQIDGAPSPSVLPPLSKSPQIYKLSSDKSLETRLNEATSNLGTLRHEHHQLQTQFDLVFNEQKKSQFDLIQLVEIMQRHAVKSEDDKKLDYELTNFKQVLLNKFNNLHVLLSQAQGHQTPTIHPQHSSHAHPSMKPQYNSSHLHYSYSQSSADSNTDSSNIETQKLSKNGSKQPVSDGPMAKDVQPPYTYAEKFLEKNNIPTSLHSPHTSEVRRGYQQYPFPNMNSDPRASAPSTPDQFGQSVPPRVSLPSTNTYEQRPQSIPTPNSSLSLSRSALSNSSVSSGSSYSSNISVETPPKLVPLPSVSELDKSIKNGGGGLPLYRMLNSYGPMKRKNSTEEETRKRQA</sequence>